<evidence type="ECO:0000313" key="3">
    <source>
        <dbReference type="Proteomes" id="UP000176741"/>
    </source>
</evidence>
<feature type="transmembrane region" description="Helical" evidence="1">
    <location>
        <begin position="63"/>
        <end position="86"/>
    </location>
</feature>
<keyword evidence="1" id="KW-0812">Transmembrane</keyword>
<name>A0A1F7Y0Z3_9BACT</name>
<dbReference type="Proteomes" id="UP000176741">
    <property type="component" value="Unassembled WGS sequence"/>
</dbReference>
<gene>
    <name evidence="2" type="ORF">A2771_00275</name>
</gene>
<dbReference type="AlphaFoldDB" id="A0A1F7Y0Z3"/>
<accession>A0A1F7Y0Z3</accession>
<dbReference type="EMBL" id="MGGD01000022">
    <property type="protein sequence ID" value="OGM20987.1"/>
    <property type="molecule type" value="Genomic_DNA"/>
</dbReference>
<evidence type="ECO:0000313" key="2">
    <source>
        <dbReference type="EMBL" id="OGM20987.1"/>
    </source>
</evidence>
<feature type="transmembrane region" description="Helical" evidence="1">
    <location>
        <begin position="12"/>
        <end position="32"/>
    </location>
</feature>
<evidence type="ECO:0000256" key="1">
    <source>
        <dbReference type="SAM" id="Phobius"/>
    </source>
</evidence>
<protein>
    <submittedName>
        <fullName evidence="2">Uncharacterized protein</fullName>
    </submittedName>
</protein>
<keyword evidence="1" id="KW-0472">Membrane</keyword>
<proteinExistence type="predicted"/>
<comment type="caution">
    <text evidence="2">The sequence shown here is derived from an EMBL/GenBank/DDBJ whole genome shotgun (WGS) entry which is preliminary data.</text>
</comment>
<reference evidence="2 3" key="1">
    <citation type="journal article" date="2016" name="Nat. Commun.">
        <title>Thousands of microbial genomes shed light on interconnected biogeochemical processes in an aquifer system.</title>
        <authorList>
            <person name="Anantharaman K."/>
            <person name="Brown C.T."/>
            <person name="Hug L.A."/>
            <person name="Sharon I."/>
            <person name="Castelle C.J."/>
            <person name="Probst A.J."/>
            <person name="Thomas B.C."/>
            <person name="Singh A."/>
            <person name="Wilkins M.J."/>
            <person name="Karaoz U."/>
            <person name="Brodie E.L."/>
            <person name="Williams K.H."/>
            <person name="Hubbard S.S."/>
            <person name="Banfield J.F."/>
        </authorList>
    </citation>
    <scope>NUCLEOTIDE SEQUENCE [LARGE SCALE GENOMIC DNA]</scope>
</reference>
<sequence>MKLLKLNNINKPLKISLIILFSPAVYIILLSLNKPGRLCLEAGWLDISYRQCSLTEYLLTNIVYIYFYLWWLILILTLLPFVFYFIKILKNK</sequence>
<organism evidence="2 3">
    <name type="scientific">Candidatus Woesebacteria bacterium RIFCSPHIGHO2_01_FULL_38_26b</name>
    <dbReference type="NCBI Taxonomy" id="1802491"/>
    <lineage>
        <taxon>Bacteria</taxon>
        <taxon>Candidatus Woeseibacteriota</taxon>
    </lineage>
</organism>
<keyword evidence="1" id="KW-1133">Transmembrane helix</keyword>